<accession>A0A327Q7A9</accession>
<proteinExistence type="predicted"/>
<organism evidence="2 3">
    <name type="scientific">Chitinophaga skermanii</name>
    <dbReference type="NCBI Taxonomy" id="331697"/>
    <lineage>
        <taxon>Bacteria</taxon>
        <taxon>Pseudomonadati</taxon>
        <taxon>Bacteroidota</taxon>
        <taxon>Chitinophagia</taxon>
        <taxon>Chitinophagales</taxon>
        <taxon>Chitinophagaceae</taxon>
        <taxon>Chitinophaga</taxon>
    </lineage>
</organism>
<dbReference type="Proteomes" id="UP000249547">
    <property type="component" value="Unassembled WGS sequence"/>
</dbReference>
<evidence type="ECO:0000313" key="3">
    <source>
        <dbReference type="Proteomes" id="UP000249547"/>
    </source>
</evidence>
<dbReference type="OrthoDB" id="680593at2"/>
<gene>
    <name evidence="2" type="ORF">LX64_04083</name>
</gene>
<name>A0A327Q7A9_9BACT</name>
<keyword evidence="3" id="KW-1185">Reference proteome</keyword>
<sequence>MKKIALITGILGVALAVLAYFADLNSWMSTEKVLTIGFIGYVMGITAVAYFLLTLIYKWSQ</sequence>
<dbReference type="EMBL" id="QLLL01000008">
    <property type="protein sequence ID" value="RAJ00379.1"/>
    <property type="molecule type" value="Genomic_DNA"/>
</dbReference>
<protein>
    <submittedName>
        <fullName evidence="2">Uncharacterized protein</fullName>
    </submittedName>
</protein>
<dbReference type="AlphaFoldDB" id="A0A327Q7A9"/>
<keyword evidence="1" id="KW-1133">Transmembrane helix</keyword>
<comment type="caution">
    <text evidence="2">The sequence shown here is derived from an EMBL/GenBank/DDBJ whole genome shotgun (WGS) entry which is preliminary data.</text>
</comment>
<evidence type="ECO:0000313" key="2">
    <source>
        <dbReference type="EMBL" id="RAJ00379.1"/>
    </source>
</evidence>
<evidence type="ECO:0000256" key="1">
    <source>
        <dbReference type="SAM" id="Phobius"/>
    </source>
</evidence>
<keyword evidence="1" id="KW-0472">Membrane</keyword>
<dbReference type="RefSeq" id="WP_111599499.1">
    <property type="nucleotide sequence ID" value="NZ_QLLL01000008.1"/>
</dbReference>
<feature type="transmembrane region" description="Helical" evidence="1">
    <location>
        <begin position="35"/>
        <end position="57"/>
    </location>
</feature>
<keyword evidence="1" id="KW-0812">Transmembrane</keyword>
<reference evidence="2 3" key="1">
    <citation type="submission" date="2018-06" db="EMBL/GenBank/DDBJ databases">
        <title>Genomic Encyclopedia of Archaeal and Bacterial Type Strains, Phase II (KMG-II): from individual species to whole genera.</title>
        <authorList>
            <person name="Goeker M."/>
        </authorList>
    </citation>
    <scope>NUCLEOTIDE SEQUENCE [LARGE SCALE GENOMIC DNA]</scope>
    <source>
        <strain evidence="2 3">DSM 23857</strain>
    </source>
</reference>